<dbReference type="EMBL" id="CP001074">
    <property type="protein sequence ID" value="ACE90176.1"/>
    <property type="molecule type" value="Genomic_DNA"/>
</dbReference>
<dbReference type="KEGG" id="rec:RHECIAT_CH0001195"/>
<organism evidence="2 3">
    <name type="scientific">Rhizobium etli (strain CIAT 652)</name>
    <dbReference type="NCBI Taxonomy" id="491916"/>
    <lineage>
        <taxon>Bacteria</taxon>
        <taxon>Pseudomonadati</taxon>
        <taxon>Pseudomonadota</taxon>
        <taxon>Alphaproteobacteria</taxon>
        <taxon>Hyphomicrobiales</taxon>
        <taxon>Rhizobiaceae</taxon>
        <taxon>Rhizobium/Agrobacterium group</taxon>
        <taxon>Rhizobium</taxon>
    </lineage>
</organism>
<dbReference type="HOGENOM" id="CLU_2635551_0_0_5"/>
<name>B3PT10_RHIE6</name>
<evidence type="ECO:0000313" key="3">
    <source>
        <dbReference type="Proteomes" id="UP000008817"/>
    </source>
</evidence>
<gene>
    <name evidence="2" type="ordered locus">RHECIAT_CH0001195</name>
</gene>
<proteinExistence type="predicted"/>
<protein>
    <submittedName>
        <fullName evidence="2">Uncharacterized protein</fullName>
    </submittedName>
</protein>
<evidence type="ECO:0000256" key="1">
    <source>
        <dbReference type="SAM" id="MobiDB-lite"/>
    </source>
</evidence>
<accession>B3PT10</accession>
<feature type="region of interest" description="Disordered" evidence="1">
    <location>
        <begin position="15"/>
        <end position="45"/>
    </location>
</feature>
<sequence>MQAGFPCLCPAPAQGCPSPSDGRRRYGKSPDFARKSGRAAHFPCRKATGKQGVASLADRHANGRQAAACRINPTGLP</sequence>
<dbReference type="Proteomes" id="UP000008817">
    <property type="component" value="Chromosome"/>
</dbReference>
<dbReference type="AlphaFoldDB" id="B3PT10"/>
<feature type="compositionally biased region" description="Basic residues" evidence="1">
    <location>
        <begin position="35"/>
        <end position="45"/>
    </location>
</feature>
<evidence type="ECO:0000313" key="2">
    <source>
        <dbReference type="EMBL" id="ACE90176.1"/>
    </source>
</evidence>
<reference evidence="2 3" key="1">
    <citation type="submission" date="2008-04" db="EMBL/GenBank/DDBJ databases">
        <title>Genome diversity and DNA divergence of Rhizobium etli.</title>
        <authorList>
            <person name="Gonzalez V."/>
            <person name="Acosta J.L."/>
            <person name="Santamaria R.I."/>
            <person name="Bustos P."/>
            <person name="Hernandez-Gonzalez I.L."/>
            <person name="Fernandez J.L."/>
            <person name="Diaz R."/>
            <person name="Flores M."/>
            <person name="Mora J."/>
            <person name="Palacios R."/>
            <person name="Davila G."/>
        </authorList>
    </citation>
    <scope>NUCLEOTIDE SEQUENCE [LARGE SCALE GENOMIC DNA]</scope>
    <source>
        <strain evidence="2 3">CIAT 652</strain>
    </source>
</reference>